<dbReference type="PANTHER" id="PTHR35336">
    <property type="entry name" value="ADENOSYLCOBINAMIDE AMIDOHYDROLASE"/>
    <property type="match status" value="1"/>
</dbReference>
<accession>A0ABT4DM32</accession>
<dbReference type="PANTHER" id="PTHR35336:SF5">
    <property type="entry name" value="ADENOSYLCOBINAMIDE AMIDOHYDROLASE"/>
    <property type="match status" value="1"/>
</dbReference>
<reference evidence="1" key="1">
    <citation type="submission" date="2022-09" db="EMBL/GenBank/DDBJ databases">
        <authorList>
            <person name="Zoaiter M."/>
        </authorList>
    </citation>
    <scope>NUCLEOTIDE SEQUENCE</scope>
    <source>
        <strain evidence="1">DSM 19848</strain>
    </source>
</reference>
<dbReference type="EMBL" id="JAOXXL010000020">
    <property type="protein sequence ID" value="MCY7008461.1"/>
    <property type="molecule type" value="Genomic_DNA"/>
</dbReference>
<keyword evidence="2" id="KW-1185">Reference proteome</keyword>
<evidence type="ECO:0000313" key="1">
    <source>
        <dbReference type="EMBL" id="MCY7008461.1"/>
    </source>
</evidence>
<dbReference type="Proteomes" id="UP001062738">
    <property type="component" value="Unassembled WGS sequence"/>
</dbReference>
<sequence length="370" mass="41803">MKILDTGDKIYKYNKNVIIKFVGERAVLSTGVINGGYSENLTSIFNHDAKTAPGMGCQLKAPTYKEHMEIISQEMGLDPKYTTGIGTAADMENMCIVVEKFRDLSVTALVTAGIETNGGRVGDEASYTEDNGKIEKLDHGTINIIVSVNANLPPRTLTRALVTITEAKTAAIQELLEGSKYSHGIATGSGTDGTIVYANLESKNIYSDAGKHSKLGELLGKTVKRAVKEALAKQSGLTPQRQKSIFRRFKRYGLNVEKIWGKYIEIKPEKLNKKLEYIEFIEKIEKDEKLVALTSLYIHLMDQFDWELLSQKIVEEECLNILKQITNLLEFDFKEIENKYIEKENKDFLEYLTDKFIFMLAKFVEAKWRE</sequence>
<dbReference type="RefSeq" id="WP_265152352.1">
    <property type="nucleotide sequence ID" value="NZ_JAOXXL010000020.1"/>
</dbReference>
<gene>
    <name evidence="1" type="ORF">OCK72_07335</name>
</gene>
<comment type="caution">
    <text evidence="1">The sequence shown here is derived from an EMBL/GenBank/DDBJ whole genome shotgun (WGS) entry which is preliminary data.</text>
</comment>
<organism evidence="1 2">
    <name type="scientific">Fusobacterium simiae</name>
    <dbReference type="NCBI Taxonomy" id="855"/>
    <lineage>
        <taxon>Bacteria</taxon>
        <taxon>Fusobacteriati</taxon>
        <taxon>Fusobacteriota</taxon>
        <taxon>Fusobacteriia</taxon>
        <taxon>Fusobacteriales</taxon>
        <taxon>Fusobacteriaceae</taxon>
        <taxon>Fusobacterium</taxon>
    </lineage>
</organism>
<protein>
    <submittedName>
        <fullName evidence="1">Adenosylcobinamide amidohydrolase</fullName>
    </submittedName>
</protein>
<name>A0ABT4DM32_FUSSI</name>
<dbReference type="Pfam" id="PF01955">
    <property type="entry name" value="CbiZ"/>
    <property type="match status" value="1"/>
</dbReference>
<dbReference type="InterPro" id="IPR002808">
    <property type="entry name" value="AdoCbi_amidolase"/>
</dbReference>
<proteinExistence type="predicted"/>
<dbReference type="InterPro" id="IPR052209">
    <property type="entry name" value="CbiZ"/>
</dbReference>
<evidence type="ECO:0000313" key="2">
    <source>
        <dbReference type="Proteomes" id="UP001062738"/>
    </source>
</evidence>